<dbReference type="Proteomes" id="UP000572680">
    <property type="component" value="Unassembled WGS sequence"/>
</dbReference>
<evidence type="ECO:0000313" key="2">
    <source>
        <dbReference type="EMBL" id="MBA8957335.1"/>
    </source>
</evidence>
<feature type="compositionally biased region" description="Basic and acidic residues" evidence="1">
    <location>
        <begin position="138"/>
        <end position="149"/>
    </location>
</feature>
<feature type="compositionally biased region" description="Polar residues" evidence="1">
    <location>
        <begin position="94"/>
        <end position="105"/>
    </location>
</feature>
<keyword evidence="3" id="KW-1185">Reference proteome</keyword>
<dbReference type="AlphaFoldDB" id="A0A7W3LZQ9"/>
<protein>
    <submittedName>
        <fullName evidence="2">Uncharacterized protein</fullName>
    </submittedName>
</protein>
<gene>
    <name evidence="2" type="ORF">HNR61_009028</name>
</gene>
<name>A0A7W3LZQ9_ACTNM</name>
<sequence>MRFAVFMNPRTPGAGRANEESAEAKRPNGRDAEPCQKLPHETREIAVHADQTGFDALMVTRPARTAPGPMTATSTSAAIRSPPRARDSKAGPRQWTTPSVRSVSWATRAGSGSPRCSRLFTPDPDEHKARAEPFQAESAKRGRDHRPGEHTGIVLLSDQQGVPPPDQVKRNLEIFAGKVMPEFA</sequence>
<proteinExistence type="predicted"/>
<organism evidence="2 3">
    <name type="scientific">Actinomadura namibiensis</name>
    <dbReference type="NCBI Taxonomy" id="182080"/>
    <lineage>
        <taxon>Bacteria</taxon>
        <taxon>Bacillati</taxon>
        <taxon>Actinomycetota</taxon>
        <taxon>Actinomycetes</taxon>
        <taxon>Streptosporangiales</taxon>
        <taxon>Thermomonosporaceae</taxon>
        <taxon>Actinomadura</taxon>
    </lineage>
</organism>
<reference evidence="2 3" key="1">
    <citation type="submission" date="2020-08" db="EMBL/GenBank/DDBJ databases">
        <title>Genomic Encyclopedia of Type Strains, Phase IV (KMG-IV): sequencing the most valuable type-strain genomes for metagenomic binning, comparative biology and taxonomic classification.</title>
        <authorList>
            <person name="Goeker M."/>
        </authorList>
    </citation>
    <scope>NUCLEOTIDE SEQUENCE [LARGE SCALE GENOMIC DNA]</scope>
    <source>
        <strain evidence="2 3">DSM 44197</strain>
    </source>
</reference>
<feature type="region of interest" description="Disordered" evidence="1">
    <location>
        <begin position="64"/>
        <end position="167"/>
    </location>
</feature>
<evidence type="ECO:0000313" key="3">
    <source>
        <dbReference type="Proteomes" id="UP000572680"/>
    </source>
</evidence>
<evidence type="ECO:0000256" key="1">
    <source>
        <dbReference type="SAM" id="MobiDB-lite"/>
    </source>
</evidence>
<comment type="caution">
    <text evidence="2">The sequence shown here is derived from an EMBL/GenBank/DDBJ whole genome shotgun (WGS) entry which is preliminary data.</text>
</comment>
<dbReference type="EMBL" id="JACJIA010000022">
    <property type="protein sequence ID" value="MBA8957335.1"/>
    <property type="molecule type" value="Genomic_DNA"/>
</dbReference>
<accession>A0A7W3LZQ9</accession>
<dbReference type="RefSeq" id="WP_182849165.1">
    <property type="nucleotide sequence ID" value="NZ_BAAALP010000047.1"/>
</dbReference>
<feature type="compositionally biased region" description="Basic and acidic residues" evidence="1">
    <location>
        <begin position="17"/>
        <end position="35"/>
    </location>
</feature>
<feature type="region of interest" description="Disordered" evidence="1">
    <location>
        <begin position="1"/>
        <end position="35"/>
    </location>
</feature>